<gene>
    <name evidence="1" type="ORF">HHL09_17870</name>
</gene>
<organism evidence="1 2">
    <name type="scientific">Luteolibacter luteus</name>
    <dbReference type="NCBI Taxonomy" id="2728835"/>
    <lineage>
        <taxon>Bacteria</taxon>
        <taxon>Pseudomonadati</taxon>
        <taxon>Verrucomicrobiota</taxon>
        <taxon>Verrucomicrobiia</taxon>
        <taxon>Verrucomicrobiales</taxon>
        <taxon>Verrucomicrobiaceae</taxon>
        <taxon>Luteolibacter</taxon>
    </lineage>
</organism>
<keyword evidence="2" id="KW-1185">Reference proteome</keyword>
<dbReference type="EMBL" id="CP051774">
    <property type="protein sequence ID" value="QJE97569.1"/>
    <property type="molecule type" value="Genomic_DNA"/>
</dbReference>
<proteinExistence type="predicted"/>
<protein>
    <submittedName>
        <fullName evidence="1">Uncharacterized protein</fullName>
    </submittedName>
</protein>
<evidence type="ECO:0000313" key="1">
    <source>
        <dbReference type="EMBL" id="QJE97569.1"/>
    </source>
</evidence>
<sequence length="49" mass="5185">MLLMSGALLFAGMSGGCLVRETVTAEDGEVISDRYKVEDPLHKQGNTGS</sequence>
<dbReference type="AlphaFoldDB" id="A0A858RMH4"/>
<dbReference type="Proteomes" id="UP000501812">
    <property type="component" value="Chromosome"/>
</dbReference>
<dbReference type="KEGG" id="luo:HHL09_17870"/>
<name>A0A858RMH4_9BACT</name>
<reference evidence="1 2" key="1">
    <citation type="submission" date="2020-04" db="EMBL/GenBank/DDBJ databases">
        <title>Luteolibacter sp. G-1-1-1 isolated from soil.</title>
        <authorList>
            <person name="Dahal R.H."/>
        </authorList>
    </citation>
    <scope>NUCLEOTIDE SEQUENCE [LARGE SCALE GENOMIC DNA]</scope>
    <source>
        <strain evidence="1 2">G-1-1-1</strain>
    </source>
</reference>
<evidence type="ECO:0000313" key="2">
    <source>
        <dbReference type="Proteomes" id="UP000501812"/>
    </source>
</evidence>
<dbReference type="RefSeq" id="WP_169455995.1">
    <property type="nucleotide sequence ID" value="NZ_CP051774.1"/>
</dbReference>
<accession>A0A858RMH4</accession>